<feature type="transmembrane region" description="Helical" evidence="1">
    <location>
        <begin position="158"/>
        <end position="180"/>
    </location>
</feature>
<feature type="transmembrane region" description="Helical" evidence="1">
    <location>
        <begin position="109"/>
        <end position="138"/>
    </location>
</feature>
<keyword evidence="1" id="KW-1133">Transmembrane helix</keyword>
<proteinExistence type="predicted"/>
<comment type="caution">
    <text evidence="2">The sequence shown here is derived from an EMBL/GenBank/DDBJ whole genome shotgun (WGS) entry which is preliminary data.</text>
</comment>
<keyword evidence="1" id="KW-0812">Transmembrane</keyword>
<dbReference type="EMBL" id="JAFLVR010000021">
    <property type="protein sequence ID" value="MBO0452633.1"/>
    <property type="molecule type" value="Genomic_DNA"/>
</dbReference>
<keyword evidence="3" id="KW-1185">Reference proteome</keyword>
<protein>
    <submittedName>
        <fullName evidence="2">ABC transporter permease</fullName>
    </submittedName>
</protein>
<accession>A0ABS3HHA7</accession>
<dbReference type="RefSeq" id="WP_207108406.1">
    <property type="nucleotide sequence ID" value="NZ_JAFLVR010000021.1"/>
</dbReference>
<sequence length="259" mass="27870">MELWMIYKMELIKIMKRKNSLILVIPAILAFIMAFGISTGGLTMTGDAASNNGTFACLEFIGTLWMFFSGLGIWGILLILVAAFQFSGEIASGQIKMTLLRIGKRGRVIFGKFLALMTVVAGAFALFTLSALGSYYLFIANSSLGNGNFASATVTVSGLAASVGFIYLHLALFMALTFLVGLYMSPFIAFITALIGLFAVNYLINSNAFTFVKYSALSVSNNLIAGDAEYLLPALLSSFLIIGCLLAIASLLFKRVDIK</sequence>
<dbReference type="Proteomes" id="UP000664495">
    <property type="component" value="Unassembled WGS sequence"/>
</dbReference>
<evidence type="ECO:0000313" key="3">
    <source>
        <dbReference type="Proteomes" id="UP000664495"/>
    </source>
</evidence>
<feature type="transmembrane region" description="Helical" evidence="1">
    <location>
        <begin position="230"/>
        <end position="253"/>
    </location>
</feature>
<evidence type="ECO:0000313" key="2">
    <source>
        <dbReference type="EMBL" id="MBO0452633.1"/>
    </source>
</evidence>
<organism evidence="2 3">
    <name type="scientific">Candidatus Enterococcus murrayae</name>
    <dbReference type="NCBI Taxonomy" id="2815321"/>
    <lineage>
        <taxon>Bacteria</taxon>
        <taxon>Bacillati</taxon>
        <taxon>Bacillota</taxon>
        <taxon>Bacilli</taxon>
        <taxon>Lactobacillales</taxon>
        <taxon>Enterococcaceae</taxon>
        <taxon>Enterococcus</taxon>
    </lineage>
</organism>
<feature type="transmembrane region" description="Helical" evidence="1">
    <location>
        <begin position="21"/>
        <end position="44"/>
    </location>
</feature>
<feature type="transmembrane region" description="Helical" evidence="1">
    <location>
        <begin position="187"/>
        <end position="204"/>
    </location>
</feature>
<name>A0ABS3HHA7_9ENTE</name>
<keyword evidence="1" id="KW-0472">Membrane</keyword>
<reference evidence="2 3" key="1">
    <citation type="submission" date="2021-03" db="EMBL/GenBank/DDBJ databases">
        <title>Enterococcal diversity collection.</title>
        <authorList>
            <person name="Gilmore M.S."/>
            <person name="Schwartzman J."/>
            <person name="Van Tyne D."/>
            <person name="Martin M."/>
            <person name="Earl A.M."/>
            <person name="Manson A.L."/>
            <person name="Straub T."/>
            <person name="Salamzade R."/>
            <person name="Saavedra J."/>
            <person name="Lebreton F."/>
            <person name="Prichula J."/>
            <person name="Schaufler K."/>
            <person name="Gaca A."/>
            <person name="Sgardioli B."/>
            <person name="Wagenaar J."/>
            <person name="Strong T."/>
        </authorList>
    </citation>
    <scope>NUCLEOTIDE SEQUENCE [LARGE SCALE GENOMIC DNA]</scope>
    <source>
        <strain evidence="2 3">MJM16</strain>
    </source>
</reference>
<gene>
    <name evidence="2" type="ORF">JZO85_10150</name>
</gene>
<feature type="transmembrane region" description="Helical" evidence="1">
    <location>
        <begin position="64"/>
        <end position="88"/>
    </location>
</feature>
<evidence type="ECO:0000256" key="1">
    <source>
        <dbReference type="SAM" id="Phobius"/>
    </source>
</evidence>